<feature type="compositionally biased region" description="Gly residues" evidence="1">
    <location>
        <begin position="248"/>
        <end position="265"/>
    </location>
</feature>
<organism evidence="2">
    <name type="scientific">Streptomyces sp. R28</name>
    <dbReference type="NCBI Taxonomy" id="3238628"/>
    <lineage>
        <taxon>Bacteria</taxon>
        <taxon>Bacillati</taxon>
        <taxon>Actinomycetota</taxon>
        <taxon>Actinomycetes</taxon>
        <taxon>Kitasatosporales</taxon>
        <taxon>Streptomycetaceae</taxon>
        <taxon>Streptomyces</taxon>
    </lineage>
</organism>
<evidence type="ECO:0000313" key="2">
    <source>
        <dbReference type="EMBL" id="XDQ37431.1"/>
    </source>
</evidence>
<accession>A0AB39Q586</accession>
<evidence type="ECO:0008006" key="3">
    <source>
        <dbReference type="Google" id="ProtNLM"/>
    </source>
</evidence>
<dbReference type="PANTHER" id="PTHR35788:SF1">
    <property type="entry name" value="EXPORTED PROTEIN"/>
    <property type="match status" value="1"/>
</dbReference>
<feature type="compositionally biased region" description="Gly residues" evidence="1">
    <location>
        <begin position="345"/>
        <end position="376"/>
    </location>
</feature>
<feature type="compositionally biased region" description="Gly residues" evidence="1">
    <location>
        <begin position="385"/>
        <end position="403"/>
    </location>
</feature>
<dbReference type="PANTHER" id="PTHR35788">
    <property type="entry name" value="EXPORTED PROTEIN-RELATED"/>
    <property type="match status" value="1"/>
</dbReference>
<dbReference type="EMBL" id="CP163439">
    <property type="protein sequence ID" value="XDQ37431.1"/>
    <property type="molecule type" value="Genomic_DNA"/>
</dbReference>
<feature type="compositionally biased region" description="Low complexity" evidence="1">
    <location>
        <begin position="53"/>
        <end position="63"/>
    </location>
</feature>
<dbReference type="AlphaFoldDB" id="A0AB39Q586"/>
<dbReference type="InterPro" id="IPR052913">
    <property type="entry name" value="Glycopeptide_resist_protein"/>
</dbReference>
<protein>
    <recommendedName>
        <fullName evidence="3">Peptidoglycan binding domain-containing protein</fullName>
    </recommendedName>
</protein>
<feature type="compositionally biased region" description="Gly residues" evidence="1">
    <location>
        <begin position="184"/>
        <end position="199"/>
    </location>
</feature>
<proteinExistence type="predicted"/>
<dbReference type="RefSeq" id="WP_369172184.1">
    <property type="nucleotide sequence ID" value="NZ_CP163439.1"/>
</dbReference>
<evidence type="ECO:0000256" key="1">
    <source>
        <dbReference type="SAM" id="MobiDB-lite"/>
    </source>
</evidence>
<feature type="compositionally biased region" description="Low complexity" evidence="1">
    <location>
        <begin position="325"/>
        <end position="344"/>
    </location>
</feature>
<sequence>MSRETDTPSSGPNGRGGAAYPSGTPPYGTPMASDSGTDAGRSAAQPEERKTETTLTTRIRINIPGSRPIPPVVVRKPVAEAEGAGDSADTETPAPSAATSMSTGTAEPPADPAPQPGEKTSDWFAPRKSGAPKGGQGGPPSNGAGLPGGSGPGGAGAGAPGARPGAGAGRPGGVVGAMSVPGGARPGGTNGAGLTGATGGPVAPGHGGGTGSFDVTEALAAGPMGNGNGSRPGGEARRDDLPYFSEDGNGGPNGQNGYGAQGGPNGFDAGADFNAPNDFNSPSDFGGPNDFNGSSDFGGPNDFNGPNDFGGPKGRGGQGGPQGPTGPTTGPVTGDGPAVPPVAGGRQGGLGGPSGPGGPAGPGVPGISNGPGGAGVPGISNGPRRPGGPGSGPAGPGGPGGPAGAPHTPGHGPGGGLSDDTAILTPQKPAPEPGTPHYGGVAENVSGHTVTSGIPVVPSGAQSGPFGPGATDAPAPHTPPKLPEPGSTNASASRPPKKKGRSKLPLLVGGVIVLAGGLYGAGLLMNHSDVPKGTTVLGVDIGGGTRDDAVKKLNDAFDERVGKPLKLSVGGKTVTLEPDKAGLQFDMQQTVSTAATSDYNPVSVIGSLFGNHRTVDPVMPIDEEKLHAALEDVSGGSGSVTEGTIKFESGKAVAVYGKAGKGIDVAQSTEAIEEAYRSQVETGATDPVTVPTTTQQPTVSNAEVDRMMKEFAEPAMSAKVTVQTDAAHSVPMSPENSLWKFLRVKAVGGKLVEAPDLTALKELYGGAFDGVLITRGTGKKTPVTPQDVYVALAEALKSKTNRVAVIETNPS</sequence>
<feature type="compositionally biased region" description="Gly residues" evidence="1">
    <location>
        <begin position="132"/>
        <end position="175"/>
    </location>
</feature>
<name>A0AB39Q586_9ACTN</name>
<gene>
    <name evidence="2" type="ORF">AB5J49_31090</name>
</gene>
<reference evidence="2" key="1">
    <citation type="submission" date="2024-07" db="EMBL/GenBank/DDBJ databases">
        <authorList>
            <person name="Yu S.T."/>
        </authorList>
    </citation>
    <scope>NUCLEOTIDE SEQUENCE</scope>
    <source>
        <strain evidence="2">R28</strain>
    </source>
</reference>
<feature type="region of interest" description="Disordered" evidence="1">
    <location>
        <begin position="1"/>
        <end position="502"/>
    </location>
</feature>
<feature type="compositionally biased region" description="Gly residues" evidence="1">
    <location>
        <begin position="311"/>
        <end position="323"/>
    </location>
</feature>